<name>A0A346JET8_9VIRU</name>
<dbReference type="EMBL" id="MH484293">
    <property type="protein sequence ID" value="AXP32013.1"/>
    <property type="molecule type" value="Viral_cRNA"/>
</dbReference>
<accession>A0A346JET8</accession>
<evidence type="ECO:0000313" key="2">
    <source>
        <dbReference type="EMBL" id="AXP32013.1"/>
    </source>
</evidence>
<dbReference type="GO" id="GO:0016032">
    <property type="term" value="P:viral process"/>
    <property type="evidence" value="ECO:0007669"/>
    <property type="project" value="InterPro"/>
</dbReference>
<reference evidence="2" key="1">
    <citation type="submission" date="2018-06" db="EMBL/GenBank/DDBJ databases">
        <title>Genomic Characterization of Bunyamwera and Simbu Serogroup Bunyaviruses.</title>
        <authorList>
            <person name="Layton M."/>
            <person name="Bergren N."/>
            <person name="Lee J."/>
            <person name="Russell B."/>
            <person name="Stenglein M."/>
            <person name="Kading R."/>
        </authorList>
    </citation>
    <scope>NUCLEOTIDE SEQUENCE</scope>
    <source>
        <strain evidence="2">A 7956</strain>
    </source>
</reference>
<proteinExistence type="predicted"/>
<dbReference type="Pfam" id="PF01104">
    <property type="entry name" value="Bunya_NS-S"/>
    <property type="match status" value="1"/>
</dbReference>
<evidence type="ECO:0000256" key="1">
    <source>
        <dbReference type="ARBA" id="ARBA00014100"/>
    </source>
</evidence>
<sequence length="101" mass="11741">MSSSLMMYLNGLHLRLTRRQHMWHLKLSTEQASALVSLEFSSSTRRRPRIVYVRRHNQMSILLLASQSFQWLITIFHNSSQIRCQITVLPCTASPVTLRDG</sequence>
<organism evidence="2">
    <name type="scientific">Buttonwillow virus</name>
    <dbReference type="NCBI Taxonomy" id="159140"/>
    <lineage>
        <taxon>Viruses</taxon>
        <taxon>Riboviria</taxon>
        <taxon>Orthornavirae</taxon>
        <taxon>Negarnaviricota</taxon>
        <taxon>Polyploviricotina</taxon>
        <taxon>Bunyaviricetes</taxon>
        <taxon>Elliovirales</taxon>
        <taxon>Peribunyaviridae</taxon>
        <taxon>Orthobunyavirus</taxon>
        <taxon>Orthobunyavirus buttonwillowense</taxon>
    </lineage>
</organism>
<protein>
    <recommendedName>
        <fullName evidence="1">Non-structural protein NS-S</fullName>
    </recommendedName>
</protein>
<dbReference type="PIRSF" id="PIRSF003954">
    <property type="entry name" value="NS-S_OrthobunV"/>
    <property type="match status" value="1"/>
</dbReference>
<dbReference type="InterPro" id="IPR000797">
    <property type="entry name" value="Bunya_NSs"/>
</dbReference>